<reference evidence="2" key="1">
    <citation type="submission" date="2023-03" db="EMBL/GenBank/DDBJ databases">
        <title>Massive genome expansion in bonnet fungi (Mycena s.s.) driven by repeated elements and novel gene families across ecological guilds.</title>
        <authorList>
            <consortium name="Lawrence Berkeley National Laboratory"/>
            <person name="Harder C.B."/>
            <person name="Miyauchi S."/>
            <person name="Viragh M."/>
            <person name="Kuo A."/>
            <person name="Thoen E."/>
            <person name="Andreopoulos B."/>
            <person name="Lu D."/>
            <person name="Skrede I."/>
            <person name="Drula E."/>
            <person name="Henrissat B."/>
            <person name="Morin E."/>
            <person name="Kohler A."/>
            <person name="Barry K."/>
            <person name="LaButti K."/>
            <person name="Morin E."/>
            <person name="Salamov A."/>
            <person name="Lipzen A."/>
            <person name="Mereny Z."/>
            <person name="Hegedus B."/>
            <person name="Baldrian P."/>
            <person name="Stursova M."/>
            <person name="Weitz H."/>
            <person name="Taylor A."/>
            <person name="Grigoriev I.V."/>
            <person name="Nagy L.G."/>
            <person name="Martin F."/>
            <person name="Kauserud H."/>
        </authorList>
    </citation>
    <scope>NUCLEOTIDE SEQUENCE</scope>
    <source>
        <strain evidence="2">CBHHK002</strain>
    </source>
</reference>
<protein>
    <submittedName>
        <fullName evidence="2">Uncharacterized protein</fullName>
    </submittedName>
</protein>
<feature type="transmembrane region" description="Helical" evidence="1">
    <location>
        <begin position="35"/>
        <end position="58"/>
    </location>
</feature>
<keyword evidence="1" id="KW-0472">Membrane</keyword>
<gene>
    <name evidence="2" type="ORF">DFH08DRAFT_902434</name>
</gene>
<dbReference type="AlphaFoldDB" id="A0AAD6Z3L1"/>
<feature type="transmembrane region" description="Helical" evidence="1">
    <location>
        <begin position="7"/>
        <end position="29"/>
    </location>
</feature>
<dbReference type="Proteomes" id="UP001218218">
    <property type="component" value="Unassembled WGS sequence"/>
</dbReference>
<evidence type="ECO:0000313" key="3">
    <source>
        <dbReference type="Proteomes" id="UP001218218"/>
    </source>
</evidence>
<keyword evidence="3" id="KW-1185">Reference proteome</keyword>
<organism evidence="2 3">
    <name type="scientific">Mycena albidolilacea</name>
    <dbReference type="NCBI Taxonomy" id="1033008"/>
    <lineage>
        <taxon>Eukaryota</taxon>
        <taxon>Fungi</taxon>
        <taxon>Dikarya</taxon>
        <taxon>Basidiomycota</taxon>
        <taxon>Agaricomycotina</taxon>
        <taxon>Agaricomycetes</taxon>
        <taxon>Agaricomycetidae</taxon>
        <taxon>Agaricales</taxon>
        <taxon>Marasmiineae</taxon>
        <taxon>Mycenaceae</taxon>
        <taxon>Mycena</taxon>
    </lineage>
</organism>
<dbReference type="PROSITE" id="PS51257">
    <property type="entry name" value="PROKAR_LIPOPROTEIN"/>
    <property type="match status" value="1"/>
</dbReference>
<name>A0AAD6Z3L1_9AGAR</name>
<evidence type="ECO:0000313" key="2">
    <source>
        <dbReference type="EMBL" id="KAJ7305605.1"/>
    </source>
</evidence>
<keyword evidence="1" id="KW-1133">Transmembrane helix</keyword>
<dbReference type="EMBL" id="JARIHO010000095">
    <property type="protein sequence ID" value="KAJ7305605.1"/>
    <property type="molecule type" value="Genomic_DNA"/>
</dbReference>
<proteinExistence type="predicted"/>
<accession>A0AAD6Z3L1</accession>
<keyword evidence="1" id="KW-0812">Transmembrane</keyword>
<sequence length="61" mass="6726">MVLQRNALVVLVMSLWFIACHILLSVGVFPDSRAAAYLVRSSIIVVLSLSGGVFLLFFRCL</sequence>
<evidence type="ECO:0000256" key="1">
    <source>
        <dbReference type="SAM" id="Phobius"/>
    </source>
</evidence>
<comment type="caution">
    <text evidence="2">The sequence shown here is derived from an EMBL/GenBank/DDBJ whole genome shotgun (WGS) entry which is preliminary data.</text>
</comment>